<gene>
    <name evidence="1" type="ORF">SLAV_35635</name>
</gene>
<dbReference type="Gene3D" id="1.25.10.10">
    <property type="entry name" value="Leucine-rich Repeat Variant"/>
    <property type="match status" value="1"/>
</dbReference>
<dbReference type="InterPro" id="IPR011989">
    <property type="entry name" value="ARM-like"/>
</dbReference>
<dbReference type="OrthoDB" id="3699606at2"/>
<dbReference type="RefSeq" id="WP_100661134.1">
    <property type="nucleotide sequence ID" value="NZ_CP024985.1"/>
</dbReference>
<reference evidence="1 2" key="1">
    <citation type="submission" date="2017-11" db="EMBL/GenBank/DDBJ databases">
        <title>Complete genome sequence of Streptomyces lavendulae subsp. lavendulae CCM 3239 (formerly 'Streptomyces aureofaciens CCM 3239'), the producer of the angucycline-type antibiotic auricin.</title>
        <authorList>
            <person name="Busche T."/>
            <person name="Novakova R."/>
            <person name="Al'Dilaimi A."/>
            <person name="Homerova D."/>
            <person name="Feckova L."/>
            <person name="Rezuchova B."/>
            <person name="Mingyar E."/>
            <person name="Csolleiova D."/>
            <person name="Bekeova C."/>
            <person name="Winkler A."/>
            <person name="Sevcikova B."/>
            <person name="Kalinowski J."/>
            <person name="Kormanec J."/>
            <person name="Ruckert C."/>
        </authorList>
    </citation>
    <scope>NUCLEOTIDE SEQUENCE [LARGE SCALE GENOMIC DNA]</scope>
    <source>
        <strain evidence="1 2">CCM 3239</strain>
    </source>
</reference>
<dbReference type="AlphaFoldDB" id="A0A2K8PQ57"/>
<keyword evidence="2" id="KW-1185">Reference proteome</keyword>
<proteinExistence type="predicted"/>
<dbReference type="GeneID" id="49388099"/>
<name>A0A2K8PQ57_STRLA</name>
<dbReference type="EMBL" id="CP024985">
    <property type="protein sequence ID" value="ATZ28896.1"/>
    <property type="molecule type" value="Genomic_DNA"/>
</dbReference>
<dbReference type="Proteomes" id="UP000231791">
    <property type="component" value="Chromosome"/>
</dbReference>
<dbReference type="KEGG" id="slx:SLAV_35635"/>
<protein>
    <submittedName>
        <fullName evidence="1">Uncharacterized protein</fullName>
    </submittedName>
</protein>
<evidence type="ECO:0000313" key="2">
    <source>
        <dbReference type="Proteomes" id="UP000231791"/>
    </source>
</evidence>
<accession>A0A2K8PQ57</accession>
<sequence length="664" mass="71604">MRDDRLRDREGYEGLLASMGLEPLGNWWLPGIREAGTARRVLAVAAADGEPASGPAEAAALLLGGGREFLLAFEGPWSPRGCTGRAWRRVRIGSADPVAALAGLLTGPDPDPRGLLLATTDGETVVRAVSGPGAGAARPLVLTGVGARIAEAAEAGARRGAEDAAAAWDAFRAGPDPAPAVLDAWAEALTVNPGTPDPVRRELLRSFPELWWRLPPDELVEMALAHPDPKATLRAVELGRRLAPDHWARLLRAAATERERWLLAMLAVDWRTALDEETCALLAADPSARVRAEAARLPALPGHLAALLAEDPEAGIRATVCRSSWSVLPAGLRRALLTDGSSGVRTAAQLRHHEDRTLSREAFVREELGEPAVENCRLGPDLVEHLLATGDARLRRALAANPRLDPGSVARLAVDPDEGVRYTVALRADLTEEQRAAIRVDVDPSDRSHTLAWVADRHEDPEAMRELAASSHVLVRRSVARARRLPPDVVRRLAWDTDRVVQLFLAESCEDAPAEMLLRVWTWWTGSLSSPGRPRTHPNFPREGLLRFADDPHGRMRRLALDDPGSTPELAARFAGDRDPEVRRRAAEDPRLPVADAIRLTEDPVGSVRAAVLRHGPLPAAVLAAALLDRETARDAARNPGIPPHVVRAMAARCVTFAASVQSA</sequence>
<organism evidence="1 2">
    <name type="scientific">Streptomyces lavendulae subsp. lavendulae</name>
    <dbReference type="NCBI Taxonomy" id="58340"/>
    <lineage>
        <taxon>Bacteria</taxon>
        <taxon>Bacillati</taxon>
        <taxon>Actinomycetota</taxon>
        <taxon>Actinomycetes</taxon>
        <taxon>Kitasatosporales</taxon>
        <taxon>Streptomycetaceae</taxon>
        <taxon>Streptomyces</taxon>
    </lineage>
</organism>
<evidence type="ECO:0000313" key="1">
    <source>
        <dbReference type="EMBL" id="ATZ28896.1"/>
    </source>
</evidence>